<keyword evidence="2 5" id="KW-0812">Transmembrane</keyword>
<evidence type="ECO:0000256" key="2">
    <source>
        <dbReference type="ARBA" id="ARBA00022692"/>
    </source>
</evidence>
<dbReference type="GO" id="GO:0016020">
    <property type="term" value="C:membrane"/>
    <property type="evidence" value="ECO:0007669"/>
    <property type="project" value="UniProtKB-SubCell"/>
</dbReference>
<dbReference type="Pfam" id="PF00420">
    <property type="entry name" value="Oxidored_q2"/>
    <property type="match status" value="1"/>
</dbReference>
<feature type="transmembrane region" description="Helical" evidence="5">
    <location>
        <begin position="62"/>
        <end position="86"/>
    </location>
</feature>
<name>A0A2U9INP1_9CREN</name>
<dbReference type="NCBIfam" id="NF004320">
    <property type="entry name" value="PRK05715.1-2"/>
    <property type="match status" value="1"/>
</dbReference>
<dbReference type="KEGG" id="asul:DFR86_08730"/>
<accession>A0A2U9INP1</accession>
<dbReference type="AlphaFoldDB" id="A0A2U9INP1"/>
<gene>
    <name evidence="6" type="ORF">DFR86_08730</name>
</gene>
<dbReference type="GeneID" id="36838049"/>
<keyword evidence="7" id="KW-1185">Reference proteome</keyword>
<evidence type="ECO:0000256" key="3">
    <source>
        <dbReference type="ARBA" id="ARBA00022989"/>
    </source>
</evidence>
<proteinExistence type="predicted"/>
<evidence type="ECO:0000256" key="5">
    <source>
        <dbReference type="SAM" id="Phobius"/>
    </source>
</evidence>
<dbReference type="InterPro" id="IPR039428">
    <property type="entry name" value="NUOK/Mnh_C1-like"/>
</dbReference>
<dbReference type="Gene3D" id="1.10.287.3510">
    <property type="match status" value="1"/>
</dbReference>
<dbReference type="RefSeq" id="WP_110380513.1">
    <property type="nucleotide sequence ID" value="NZ_CP029288.2"/>
</dbReference>
<evidence type="ECO:0000256" key="1">
    <source>
        <dbReference type="ARBA" id="ARBA00004141"/>
    </source>
</evidence>
<dbReference type="EMBL" id="CP029288">
    <property type="protein sequence ID" value="AWR97623.1"/>
    <property type="molecule type" value="Genomic_DNA"/>
</dbReference>
<keyword evidence="4 5" id="KW-0472">Membrane</keyword>
<evidence type="ECO:0000256" key="4">
    <source>
        <dbReference type="ARBA" id="ARBA00023136"/>
    </source>
</evidence>
<organism evidence="6 7">
    <name type="scientific">Acidianus sulfidivorans JP7</name>
    <dbReference type="NCBI Taxonomy" id="619593"/>
    <lineage>
        <taxon>Archaea</taxon>
        <taxon>Thermoproteota</taxon>
        <taxon>Thermoprotei</taxon>
        <taxon>Sulfolobales</taxon>
        <taxon>Sulfolobaceae</taxon>
        <taxon>Acidianus</taxon>
    </lineage>
</organism>
<dbReference type="Proteomes" id="UP000248410">
    <property type="component" value="Chromosome"/>
</dbReference>
<feature type="transmembrane region" description="Helical" evidence="5">
    <location>
        <begin position="38"/>
        <end position="56"/>
    </location>
</feature>
<feature type="transmembrane region" description="Helical" evidence="5">
    <location>
        <begin position="6"/>
        <end position="26"/>
    </location>
</feature>
<keyword evidence="3 5" id="KW-1133">Transmembrane helix</keyword>
<comment type="subcellular location">
    <subcellularLocation>
        <location evidence="1">Membrane</location>
        <topology evidence="1">Multi-pass membrane protein</topology>
    </subcellularLocation>
</comment>
<evidence type="ECO:0000313" key="6">
    <source>
        <dbReference type="EMBL" id="AWR97623.1"/>
    </source>
</evidence>
<reference evidence="6 7" key="1">
    <citation type="submission" date="2018-05" db="EMBL/GenBank/DDBJ databases">
        <title>Complete Genome Sequences of Extremely Thermoacidophilic, Metal-Mobilizing Type-Strain Members of the Archaeal Family Sulfolobaceae: Acidianus brierleyi DSM-1651T, Acidianus sulfidivorans DSM-18786T, Metallosphaera hakonensis DSM-7519T, and Metallosphaera prunae DSM-10039T.</title>
        <authorList>
            <person name="Counts J.A."/>
            <person name="Kelly R.M."/>
        </authorList>
    </citation>
    <scope>NUCLEOTIDE SEQUENCE [LARGE SCALE GENOMIC DNA]</scope>
    <source>
        <strain evidence="6 7">JP7</strain>
    </source>
</reference>
<protein>
    <submittedName>
        <fullName evidence="6">NADH-quinone oxidoreductase subunit NuoK</fullName>
    </submittedName>
</protein>
<evidence type="ECO:0000313" key="7">
    <source>
        <dbReference type="Proteomes" id="UP000248410"/>
    </source>
</evidence>
<sequence>MMILGEFGISLSIILIGIGIYGLLNSRNIIRILLSSEIILNASILFIFSISDLIGLTYQPVIFSVFAIGMALIEVVVAFASIILYYRNNGSLEVK</sequence>
<dbReference type="OrthoDB" id="44109at2157"/>